<proteinExistence type="predicted"/>
<dbReference type="GO" id="GO:0006310">
    <property type="term" value="P:DNA recombination"/>
    <property type="evidence" value="ECO:0007669"/>
    <property type="project" value="UniProtKB-KW"/>
</dbReference>
<evidence type="ECO:0000313" key="4">
    <source>
        <dbReference type="Proteomes" id="UP000183812"/>
    </source>
</evidence>
<dbReference type="AlphaFoldDB" id="A0A1G7EQR6"/>
<dbReference type="GO" id="GO:0003677">
    <property type="term" value="F:DNA binding"/>
    <property type="evidence" value="ECO:0007669"/>
    <property type="project" value="InterPro"/>
</dbReference>
<dbReference type="RefSeq" id="WP_254771480.1">
    <property type="nucleotide sequence ID" value="NZ_CP119563.1"/>
</dbReference>
<keyword evidence="1" id="KW-0233">DNA recombination</keyword>
<evidence type="ECO:0000256" key="1">
    <source>
        <dbReference type="ARBA" id="ARBA00023172"/>
    </source>
</evidence>
<gene>
    <name evidence="3" type="ORF">SAMN04244550_00850</name>
</gene>
<evidence type="ECO:0000256" key="2">
    <source>
        <dbReference type="SAM" id="MobiDB-lite"/>
    </source>
</evidence>
<evidence type="ECO:0008006" key="5">
    <source>
        <dbReference type="Google" id="ProtNLM"/>
    </source>
</evidence>
<dbReference type="Proteomes" id="UP000183812">
    <property type="component" value="Unassembled WGS sequence"/>
</dbReference>
<name>A0A1G7EQR6_RHOCA</name>
<dbReference type="SUPFAM" id="SSF56349">
    <property type="entry name" value="DNA breaking-rejoining enzymes"/>
    <property type="match status" value="1"/>
</dbReference>
<evidence type="ECO:0000313" key="3">
    <source>
        <dbReference type="EMBL" id="SDE65969.1"/>
    </source>
</evidence>
<organism evidence="3 4">
    <name type="scientific">Rhodobacter capsulatus</name>
    <name type="common">Rhodopseudomonas capsulata</name>
    <dbReference type="NCBI Taxonomy" id="1061"/>
    <lineage>
        <taxon>Bacteria</taxon>
        <taxon>Pseudomonadati</taxon>
        <taxon>Pseudomonadota</taxon>
        <taxon>Alphaproteobacteria</taxon>
        <taxon>Rhodobacterales</taxon>
        <taxon>Rhodobacter group</taxon>
        <taxon>Rhodobacter</taxon>
    </lineage>
</organism>
<dbReference type="Gene3D" id="1.10.443.10">
    <property type="entry name" value="Intergrase catalytic core"/>
    <property type="match status" value="1"/>
</dbReference>
<dbReference type="GO" id="GO:0015074">
    <property type="term" value="P:DNA integration"/>
    <property type="evidence" value="ECO:0007669"/>
    <property type="project" value="InterPro"/>
</dbReference>
<feature type="region of interest" description="Disordered" evidence="2">
    <location>
        <begin position="178"/>
        <end position="236"/>
    </location>
</feature>
<protein>
    <recommendedName>
        <fullName evidence="5">Integrase</fullName>
    </recommendedName>
</protein>
<sequence length="236" mass="25357">MDLGDVYNVQEDQGPGRWLEWLHPVTGEGTGLRVKVAGPDSLLAAHAAAQMVDDLAELADENGRVSGADRAKAQRAYLARLDASADAPILCGARGGRLRYKDVAEIMLKERRRLGVEAHDLHALRYTGVQELALAGCDDDEIASYSGSHLQGDDPQICGGGAATHACPECTRKEGVNGCGTKRRRDTKNDTGGKGHMQKAIKAGGCAEKMGKGERIGPPLPLSRPRRLRKDDRRRG</sequence>
<accession>A0A1G7EQR6</accession>
<dbReference type="InterPro" id="IPR013762">
    <property type="entry name" value="Integrase-like_cat_sf"/>
</dbReference>
<dbReference type="InterPro" id="IPR011010">
    <property type="entry name" value="DNA_brk_join_enz"/>
</dbReference>
<reference evidence="3 4" key="1">
    <citation type="submission" date="2016-10" db="EMBL/GenBank/DDBJ databases">
        <authorList>
            <person name="de Groot N.N."/>
        </authorList>
    </citation>
    <scope>NUCLEOTIDE SEQUENCE [LARGE SCALE GENOMIC DNA]</scope>
    <source>
        <strain evidence="4">DSM 938 / 37b4</strain>
    </source>
</reference>
<dbReference type="EMBL" id="FNAY01000002">
    <property type="protein sequence ID" value="SDE65969.1"/>
    <property type="molecule type" value="Genomic_DNA"/>
</dbReference>